<dbReference type="GO" id="GO:0004022">
    <property type="term" value="F:alcohol dehydrogenase (NAD+) activity"/>
    <property type="evidence" value="ECO:0007669"/>
    <property type="project" value="TreeGrafter"/>
</dbReference>
<evidence type="ECO:0000256" key="6">
    <source>
        <dbReference type="ARBA" id="ARBA00023027"/>
    </source>
</evidence>
<dbReference type="GO" id="GO:0008270">
    <property type="term" value="F:zinc ion binding"/>
    <property type="evidence" value="ECO:0007669"/>
    <property type="project" value="InterPro"/>
</dbReference>
<comment type="similarity">
    <text evidence="2 7">Belongs to the zinc-containing alcohol dehydrogenase family.</text>
</comment>
<dbReference type="PANTHER" id="PTHR42940">
    <property type="entry name" value="ALCOHOL DEHYDROGENASE 1-RELATED"/>
    <property type="match status" value="1"/>
</dbReference>
<dbReference type="Proteomes" id="UP001179121">
    <property type="component" value="Chromosome"/>
</dbReference>
<accession>A0AA86MSC2</accession>
<dbReference type="InterPro" id="IPR013154">
    <property type="entry name" value="ADH-like_N"/>
</dbReference>
<evidence type="ECO:0000313" key="10">
    <source>
        <dbReference type="Proteomes" id="UP001179121"/>
    </source>
</evidence>
<gene>
    <name evidence="9" type="ORF">DNFV4_00040</name>
</gene>
<dbReference type="RefSeq" id="WP_289266660.1">
    <property type="nucleotide sequence ID" value="NZ_OX365700.1"/>
</dbReference>
<keyword evidence="10" id="KW-1185">Reference proteome</keyword>
<dbReference type="InterPro" id="IPR036291">
    <property type="entry name" value="NAD(P)-bd_dom_sf"/>
</dbReference>
<sequence>MARMKAVQSSGPGTDWELVERGIPEPGPGQVRIKVEACGICHSDMFVKEGLWPGLQYPRIPGHEVAGRIDGVGSAVTAWKKGQRVGVGWHGGHCGHCESCRRGDFRMCRSAKICGFSYDGGWAEYLVVPAEAVAALPNELPAEEAAPLLCAGITTFNSLRNSGARAGDLVAVQGIGGLGHLGIQYASKMGFTTVAVGRGKDKEALAKALGAVHYIDAAAANSAEELQRLGGAQVILATAPDSQAIASMVDGLGANGTLLILAAPGQPVMVNAVTLIGKRAAVRGWPSGTATDSEDTLRFSVLAGVRPMIERYPLARANEAYQQMISGKARFRAVLTFNP</sequence>
<evidence type="ECO:0000256" key="2">
    <source>
        <dbReference type="ARBA" id="ARBA00008072"/>
    </source>
</evidence>
<comment type="cofactor">
    <cofactor evidence="1 7">
        <name>Zn(2+)</name>
        <dbReference type="ChEBI" id="CHEBI:29105"/>
    </cofactor>
</comment>
<evidence type="ECO:0000256" key="3">
    <source>
        <dbReference type="ARBA" id="ARBA00022723"/>
    </source>
</evidence>
<evidence type="ECO:0000256" key="4">
    <source>
        <dbReference type="ARBA" id="ARBA00022833"/>
    </source>
</evidence>
<name>A0AA86MSC2_9BACT</name>
<keyword evidence="4 7" id="KW-0862">Zinc</keyword>
<dbReference type="Pfam" id="PF00107">
    <property type="entry name" value="ADH_zinc_N"/>
    <property type="match status" value="1"/>
</dbReference>
<keyword evidence="5" id="KW-0560">Oxidoreductase</keyword>
<dbReference type="SUPFAM" id="SSF51735">
    <property type="entry name" value="NAD(P)-binding Rossmann-fold domains"/>
    <property type="match status" value="1"/>
</dbReference>
<evidence type="ECO:0000256" key="5">
    <source>
        <dbReference type="ARBA" id="ARBA00023002"/>
    </source>
</evidence>
<dbReference type="FunFam" id="3.40.50.720:FF:000039">
    <property type="entry name" value="Alcohol dehydrogenase AdhP"/>
    <property type="match status" value="1"/>
</dbReference>
<organism evidence="9 10">
    <name type="scientific">Nitrospira tepida</name>
    <dbReference type="NCBI Taxonomy" id="2973512"/>
    <lineage>
        <taxon>Bacteria</taxon>
        <taxon>Pseudomonadati</taxon>
        <taxon>Nitrospirota</taxon>
        <taxon>Nitrospiria</taxon>
        <taxon>Nitrospirales</taxon>
        <taxon>Nitrospiraceae</taxon>
        <taxon>Nitrospira</taxon>
    </lineage>
</organism>
<evidence type="ECO:0000259" key="8">
    <source>
        <dbReference type="SMART" id="SM00829"/>
    </source>
</evidence>
<dbReference type="InterPro" id="IPR002328">
    <property type="entry name" value="ADH_Zn_CS"/>
</dbReference>
<dbReference type="AlphaFoldDB" id="A0AA86MSC2"/>
<dbReference type="SUPFAM" id="SSF50129">
    <property type="entry name" value="GroES-like"/>
    <property type="match status" value="1"/>
</dbReference>
<protein>
    <submittedName>
        <fullName evidence="9">Alcohol dehydrogenase</fullName>
    </submittedName>
</protein>
<evidence type="ECO:0000256" key="1">
    <source>
        <dbReference type="ARBA" id="ARBA00001947"/>
    </source>
</evidence>
<proteinExistence type="inferred from homology"/>
<dbReference type="PROSITE" id="PS00059">
    <property type="entry name" value="ADH_ZINC"/>
    <property type="match status" value="1"/>
</dbReference>
<dbReference type="InterPro" id="IPR013149">
    <property type="entry name" value="ADH-like_C"/>
</dbReference>
<dbReference type="Gene3D" id="3.40.50.720">
    <property type="entry name" value="NAD(P)-binding Rossmann-like Domain"/>
    <property type="match status" value="1"/>
</dbReference>
<dbReference type="Gene3D" id="3.90.180.10">
    <property type="entry name" value="Medium-chain alcohol dehydrogenases, catalytic domain"/>
    <property type="match status" value="1"/>
</dbReference>
<keyword evidence="3 7" id="KW-0479">Metal-binding</keyword>
<feature type="domain" description="Enoyl reductase (ER)" evidence="8">
    <location>
        <begin position="13"/>
        <end position="335"/>
    </location>
</feature>
<dbReference type="InterPro" id="IPR020843">
    <property type="entry name" value="ER"/>
</dbReference>
<reference evidence="9" key="1">
    <citation type="submission" date="2022-10" db="EMBL/GenBank/DDBJ databases">
        <authorList>
            <person name="Koch H."/>
        </authorList>
    </citation>
    <scope>NUCLEOTIDE SEQUENCE</scope>
    <source>
        <strain evidence="9">DNF</strain>
    </source>
</reference>
<dbReference type="EMBL" id="OX365700">
    <property type="protein sequence ID" value="CAI4029622.1"/>
    <property type="molecule type" value="Genomic_DNA"/>
</dbReference>
<evidence type="ECO:0000313" key="9">
    <source>
        <dbReference type="EMBL" id="CAI4029622.1"/>
    </source>
</evidence>
<dbReference type="KEGG" id="nti:DNFV4_00040"/>
<dbReference type="CDD" id="cd08296">
    <property type="entry name" value="CAD_like"/>
    <property type="match status" value="1"/>
</dbReference>
<dbReference type="PANTHER" id="PTHR42940:SF7">
    <property type="entry name" value="ALCOHOL DEHYDROGENASE-LIKE N-TERMINAL DOMAIN-CONTAINING PROTEIN"/>
    <property type="match status" value="1"/>
</dbReference>
<dbReference type="Pfam" id="PF08240">
    <property type="entry name" value="ADH_N"/>
    <property type="match status" value="1"/>
</dbReference>
<keyword evidence="6" id="KW-0520">NAD</keyword>
<dbReference type="SMART" id="SM00829">
    <property type="entry name" value="PKS_ER"/>
    <property type="match status" value="1"/>
</dbReference>
<dbReference type="GO" id="GO:0005737">
    <property type="term" value="C:cytoplasm"/>
    <property type="evidence" value="ECO:0007669"/>
    <property type="project" value="TreeGrafter"/>
</dbReference>
<dbReference type="InterPro" id="IPR011032">
    <property type="entry name" value="GroES-like_sf"/>
</dbReference>
<evidence type="ECO:0000256" key="7">
    <source>
        <dbReference type="RuleBase" id="RU361277"/>
    </source>
</evidence>